<gene>
    <name evidence="2" type="ORF">UFOVP849_19</name>
</gene>
<evidence type="ECO:0000313" key="2">
    <source>
        <dbReference type="EMBL" id="CAB4166169.1"/>
    </source>
</evidence>
<dbReference type="EMBL" id="LR796788">
    <property type="protein sequence ID" value="CAB4166169.1"/>
    <property type="molecule type" value="Genomic_DNA"/>
</dbReference>
<name>A0A6J5P2Z0_9CAUD</name>
<feature type="region of interest" description="Disordered" evidence="1">
    <location>
        <begin position="1"/>
        <end position="127"/>
    </location>
</feature>
<evidence type="ECO:0000256" key="1">
    <source>
        <dbReference type="SAM" id="MobiDB-lite"/>
    </source>
</evidence>
<reference evidence="2" key="1">
    <citation type="submission" date="2020-04" db="EMBL/GenBank/DDBJ databases">
        <authorList>
            <person name="Chiriac C."/>
            <person name="Salcher M."/>
            <person name="Ghai R."/>
            <person name="Kavagutti S V."/>
        </authorList>
    </citation>
    <scope>NUCLEOTIDE SEQUENCE</scope>
</reference>
<proteinExistence type="predicted"/>
<accession>A0A6J5P2Z0</accession>
<organism evidence="2">
    <name type="scientific">uncultured Caudovirales phage</name>
    <dbReference type="NCBI Taxonomy" id="2100421"/>
    <lineage>
        <taxon>Viruses</taxon>
        <taxon>Duplodnaviria</taxon>
        <taxon>Heunggongvirae</taxon>
        <taxon>Uroviricota</taxon>
        <taxon>Caudoviricetes</taxon>
        <taxon>Peduoviridae</taxon>
        <taxon>Maltschvirus</taxon>
        <taxon>Maltschvirus maltsch</taxon>
    </lineage>
</organism>
<sequence length="127" mass="13604">MKSTQSDKGLKFDGAEAMSPGRVSRDLHKNQWSGHLNDGRLVQMGQQPNRKGNDGSCHHAGYAKEGKMPPTSAVPSLPAQGSVRDNINRGTQHRGGGREFAPSAGQNYKGNPDRINSGRGPTKGNQQ</sequence>
<feature type="compositionally biased region" description="Basic and acidic residues" evidence="1">
    <location>
        <begin position="51"/>
        <end position="67"/>
    </location>
</feature>
<protein>
    <submittedName>
        <fullName evidence="2">Uncharacterized protein</fullName>
    </submittedName>
</protein>